<proteinExistence type="predicted"/>
<reference evidence="1" key="1">
    <citation type="submission" date="2021-02" db="EMBL/GenBank/DDBJ databases">
        <authorList>
            <person name="Nowell W R."/>
        </authorList>
    </citation>
    <scope>NUCLEOTIDE SEQUENCE</scope>
</reference>
<accession>A0A815GXL4</accession>
<dbReference type="Proteomes" id="UP000663828">
    <property type="component" value="Unassembled WGS sequence"/>
</dbReference>
<evidence type="ECO:0000313" key="1">
    <source>
        <dbReference type="EMBL" id="CAF1344278.1"/>
    </source>
</evidence>
<evidence type="ECO:0000313" key="2">
    <source>
        <dbReference type="Proteomes" id="UP000663828"/>
    </source>
</evidence>
<gene>
    <name evidence="1" type="ORF">XAT740_LOCUS31128</name>
</gene>
<keyword evidence="2" id="KW-1185">Reference proteome</keyword>
<dbReference type="SUPFAM" id="SSF53300">
    <property type="entry name" value="vWA-like"/>
    <property type="match status" value="1"/>
</dbReference>
<dbReference type="AlphaFoldDB" id="A0A815GXL4"/>
<protein>
    <recommendedName>
        <fullName evidence="3">VWFA domain-containing protein</fullName>
    </recommendedName>
</protein>
<sequence>MTDSMDIAFLLADKSTTNLFPSVVTHLISSIISPLIEKDCDIRLALNTYKSTENSSIAITYPFTKSIHLFKENLSTDQINAGQENIQRKTMSICDILQSAFRFEWRPTSPDCFHENLVFLITDAVPCRELLSPSKSHDPDAPCACDQLEKISNDFLDANFTLIVIGVGELVSICDSLYADTARNTGGEYIPLTNAARVLHMVVESVISQGYTVSQSLRHIKEEEYEKNSSFCCSGLDKRNQCEMKHCQVMAQKGVWLLNRCRQPSY</sequence>
<dbReference type="EMBL" id="CAJNOR010002816">
    <property type="protein sequence ID" value="CAF1344278.1"/>
    <property type="molecule type" value="Genomic_DNA"/>
</dbReference>
<dbReference type="Gene3D" id="3.40.50.410">
    <property type="entry name" value="von Willebrand factor, type A domain"/>
    <property type="match status" value="1"/>
</dbReference>
<organism evidence="1 2">
    <name type="scientific">Adineta ricciae</name>
    <name type="common">Rotifer</name>
    <dbReference type="NCBI Taxonomy" id="249248"/>
    <lineage>
        <taxon>Eukaryota</taxon>
        <taxon>Metazoa</taxon>
        <taxon>Spiralia</taxon>
        <taxon>Gnathifera</taxon>
        <taxon>Rotifera</taxon>
        <taxon>Eurotatoria</taxon>
        <taxon>Bdelloidea</taxon>
        <taxon>Adinetida</taxon>
        <taxon>Adinetidae</taxon>
        <taxon>Adineta</taxon>
    </lineage>
</organism>
<dbReference type="InterPro" id="IPR036465">
    <property type="entry name" value="vWFA_dom_sf"/>
</dbReference>
<evidence type="ECO:0008006" key="3">
    <source>
        <dbReference type="Google" id="ProtNLM"/>
    </source>
</evidence>
<name>A0A815GXL4_ADIRI</name>
<comment type="caution">
    <text evidence="1">The sequence shown here is derived from an EMBL/GenBank/DDBJ whole genome shotgun (WGS) entry which is preliminary data.</text>
</comment>